<feature type="transmembrane region" description="Helical" evidence="7">
    <location>
        <begin position="113"/>
        <end position="138"/>
    </location>
</feature>
<evidence type="ECO:0000256" key="6">
    <source>
        <dbReference type="ARBA" id="ARBA00023136"/>
    </source>
</evidence>
<protein>
    <submittedName>
        <fullName evidence="9">Peptide/nickel transport system permease protein</fullName>
    </submittedName>
</protein>
<feature type="transmembrane region" description="Helical" evidence="7">
    <location>
        <begin position="150"/>
        <end position="179"/>
    </location>
</feature>
<dbReference type="PANTHER" id="PTHR43163:SF6">
    <property type="entry name" value="DIPEPTIDE TRANSPORT SYSTEM PERMEASE PROTEIN DPPB-RELATED"/>
    <property type="match status" value="1"/>
</dbReference>
<accession>A0A931DXU6</accession>
<evidence type="ECO:0000256" key="4">
    <source>
        <dbReference type="ARBA" id="ARBA00022692"/>
    </source>
</evidence>
<evidence type="ECO:0000313" key="10">
    <source>
        <dbReference type="Proteomes" id="UP000658613"/>
    </source>
</evidence>
<feature type="transmembrane region" description="Helical" evidence="7">
    <location>
        <begin position="199"/>
        <end position="218"/>
    </location>
</feature>
<evidence type="ECO:0000259" key="8">
    <source>
        <dbReference type="PROSITE" id="PS50928"/>
    </source>
</evidence>
<dbReference type="PROSITE" id="PS50928">
    <property type="entry name" value="ABC_TM1"/>
    <property type="match status" value="1"/>
</dbReference>
<evidence type="ECO:0000256" key="3">
    <source>
        <dbReference type="ARBA" id="ARBA00022475"/>
    </source>
</evidence>
<gene>
    <name evidence="9" type="ORF">IW254_001074</name>
</gene>
<feature type="transmembrane region" description="Helical" evidence="7">
    <location>
        <begin position="254"/>
        <end position="280"/>
    </location>
</feature>
<evidence type="ECO:0000256" key="5">
    <source>
        <dbReference type="ARBA" id="ARBA00022989"/>
    </source>
</evidence>
<evidence type="ECO:0000256" key="7">
    <source>
        <dbReference type="RuleBase" id="RU363032"/>
    </source>
</evidence>
<dbReference type="InterPro" id="IPR035906">
    <property type="entry name" value="MetI-like_sf"/>
</dbReference>
<keyword evidence="4 7" id="KW-0812">Transmembrane</keyword>
<comment type="similarity">
    <text evidence="7">Belongs to the binding-protein-dependent transport system permease family.</text>
</comment>
<dbReference type="Pfam" id="PF00528">
    <property type="entry name" value="BPD_transp_1"/>
    <property type="match status" value="1"/>
</dbReference>
<dbReference type="GO" id="GO:0071916">
    <property type="term" value="F:dipeptide transmembrane transporter activity"/>
    <property type="evidence" value="ECO:0007669"/>
    <property type="project" value="TreeGrafter"/>
</dbReference>
<dbReference type="SUPFAM" id="SSF161098">
    <property type="entry name" value="MetI-like"/>
    <property type="match status" value="1"/>
</dbReference>
<feature type="transmembrane region" description="Helical" evidence="7">
    <location>
        <begin position="300"/>
        <end position="322"/>
    </location>
</feature>
<evidence type="ECO:0000313" key="9">
    <source>
        <dbReference type="EMBL" id="MBG6122105.1"/>
    </source>
</evidence>
<dbReference type="Proteomes" id="UP000658613">
    <property type="component" value="Unassembled WGS sequence"/>
</dbReference>
<reference evidence="9" key="1">
    <citation type="submission" date="2020-11" db="EMBL/GenBank/DDBJ databases">
        <title>Sequencing the genomes of 1000 actinobacteria strains.</title>
        <authorList>
            <person name="Klenk H.-P."/>
        </authorList>
    </citation>
    <scope>NUCLEOTIDE SEQUENCE</scope>
    <source>
        <strain evidence="9">DSM 45632</strain>
    </source>
</reference>
<dbReference type="AlphaFoldDB" id="A0A931DXU6"/>
<dbReference type="CDD" id="cd06261">
    <property type="entry name" value="TM_PBP2"/>
    <property type="match status" value="1"/>
</dbReference>
<dbReference type="InterPro" id="IPR045621">
    <property type="entry name" value="BPD_transp_1_N"/>
</dbReference>
<dbReference type="EMBL" id="JADOUE010000001">
    <property type="protein sequence ID" value="MBG6122105.1"/>
    <property type="molecule type" value="Genomic_DNA"/>
</dbReference>
<keyword evidence="10" id="KW-1185">Reference proteome</keyword>
<comment type="subcellular location">
    <subcellularLocation>
        <location evidence="1 7">Cell membrane</location>
        <topology evidence="1 7">Multi-pass membrane protein</topology>
    </subcellularLocation>
</comment>
<dbReference type="InterPro" id="IPR000515">
    <property type="entry name" value="MetI-like"/>
</dbReference>
<dbReference type="PANTHER" id="PTHR43163">
    <property type="entry name" value="DIPEPTIDE TRANSPORT SYSTEM PERMEASE PROTEIN DPPB-RELATED"/>
    <property type="match status" value="1"/>
</dbReference>
<organism evidence="9 10">
    <name type="scientific">Corynebacterium aquatimens</name>
    <dbReference type="NCBI Taxonomy" id="1190508"/>
    <lineage>
        <taxon>Bacteria</taxon>
        <taxon>Bacillati</taxon>
        <taxon>Actinomycetota</taxon>
        <taxon>Actinomycetes</taxon>
        <taxon>Mycobacteriales</taxon>
        <taxon>Corynebacteriaceae</taxon>
        <taxon>Corynebacterium</taxon>
    </lineage>
</organism>
<sequence>MSTATNTKPAPVARSSRPLVDVISQILLRFAVTLFGASVVIFLLLRAVPGDPARIALGVTATDEAVAELAHQLGTDRPLITQYFSWIGGLLTGDFGVSLTSKQDITPLVLDRAAVSAILALSAMVLSIAVAVPLGMYLANRDRKPDAAILSALIQVGIAVPSFLVGILAVAVFSVWLGWLPANGWVPPNANFASFLSHLVLPVCALTLVQASILTRYVRSSVLEEVGKDYVRTSRAVGTPRSVAVRKHALKNALLPVLTVTGVQLTSLVVGAVVIERVFVIPGLGSMLLDSVATRDLTTVQTVLMLLVVFTLLVNLLVDIAYRFIDPRLRRSA</sequence>
<feature type="transmembrane region" description="Helical" evidence="7">
    <location>
        <begin position="26"/>
        <end position="45"/>
    </location>
</feature>
<name>A0A931DXU6_9CORY</name>
<keyword evidence="5 7" id="KW-1133">Transmembrane helix</keyword>
<keyword evidence="3" id="KW-1003">Cell membrane</keyword>
<keyword evidence="2 7" id="KW-0813">Transport</keyword>
<keyword evidence="6 7" id="KW-0472">Membrane</keyword>
<dbReference type="Gene3D" id="1.10.3720.10">
    <property type="entry name" value="MetI-like"/>
    <property type="match status" value="1"/>
</dbReference>
<dbReference type="RefSeq" id="WP_196824558.1">
    <property type="nucleotide sequence ID" value="NZ_CP046980.1"/>
</dbReference>
<proteinExistence type="inferred from homology"/>
<comment type="caution">
    <text evidence="9">The sequence shown here is derived from an EMBL/GenBank/DDBJ whole genome shotgun (WGS) entry which is preliminary data.</text>
</comment>
<dbReference type="Pfam" id="PF19300">
    <property type="entry name" value="BPD_transp_1_N"/>
    <property type="match status" value="1"/>
</dbReference>
<evidence type="ECO:0000256" key="2">
    <source>
        <dbReference type="ARBA" id="ARBA00022448"/>
    </source>
</evidence>
<feature type="domain" description="ABC transmembrane type-1" evidence="8">
    <location>
        <begin position="113"/>
        <end position="318"/>
    </location>
</feature>
<dbReference type="GO" id="GO:0005886">
    <property type="term" value="C:plasma membrane"/>
    <property type="evidence" value="ECO:0007669"/>
    <property type="project" value="UniProtKB-SubCell"/>
</dbReference>
<evidence type="ECO:0000256" key="1">
    <source>
        <dbReference type="ARBA" id="ARBA00004651"/>
    </source>
</evidence>